<feature type="chain" id="PRO_5042840648" description="Spore coat protein U domain-containing protein" evidence="1">
    <location>
        <begin position="22"/>
        <end position="142"/>
    </location>
</feature>
<keyword evidence="1" id="KW-0732">Signal</keyword>
<dbReference type="AlphaFoldDB" id="A0AAN6GCU2"/>
<sequence>MRFTAALLISALLSTAASASAQTTTLPACEPPNKSGIFLPKKGATLSSSAPFQLYYCSAQYFRSHTTAIDVLLSTNASALSSGALLASGLTATPVEGSSYLYNITIPSYATPRGKVYIGIFERFSGYYNAGYNYSTVAVTVK</sequence>
<name>A0AAN6GCU2_9BASI</name>
<dbReference type="Proteomes" id="UP001176521">
    <property type="component" value="Unassembled WGS sequence"/>
</dbReference>
<evidence type="ECO:0000313" key="3">
    <source>
        <dbReference type="Proteomes" id="UP001176521"/>
    </source>
</evidence>
<keyword evidence="3" id="KW-1185">Reference proteome</keyword>
<proteinExistence type="predicted"/>
<evidence type="ECO:0000313" key="2">
    <source>
        <dbReference type="EMBL" id="KAK0533802.1"/>
    </source>
</evidence>
<evidence type="ECO:0008006" key="4">
    <source>
        <dbReference type="Google" id="ProtNLM"/>
    </source>
</evidence>
<gene>
    <name evidence="2" type="ORF">OC842_002862</name>
</gene>
<comment type="caution">
    <text evidence="2">The sequence shown here is derived from an EMBL/GenBank/DDBJ whole genome shotgun (WGS) entry which is preliminary data.</text>
</comment>
<feature type="signal peptide" evidence="1">
    <location>
        <begin position="1"/>
        <end position="21"/>
    </location>
</feature>
<evidence type="ECO:0000256" key="1">
    <source>
        <dbReference type="SAM" id="SignalP"/>
    </source>
</evidence>
<protein>
    <recommendedName>
        <fullName evidence="4">Spore coat protein U domain-containing protein</fullName>
    </recommendedName>
</protein>
<dbReference type="EMBL" id="JAPDMQ010000130">
    <property type="protein sequence ID" value="KAK0533802.1"/>
    <property type="molecule type" value="Genomic_DNA"/>
</dbReference>
<reference evidence="2" key="1">
    <citation type="journal article" date="2023" name="PhytoFront">
        <title>Draft Genome Resources of Seven Strains of Tilletia horrida, Causal Agent of Kernel Smut of Rice.</title>
        <authorList>
            <person name="Khanal S."/>
            <person name="Antony Babu S."/>
            <person name="Zhou X.G."/>
        </authorList>
    </citation>
    <scope>NUCLEOTIDE SEQUENCE</scope>
    <source>
        <strain evidence="2">TX3</strain>
    </source>
</reference>
<organism evidence="2 3">
    <name type="scientific">Tilletia horrida</name>
    <dbReference type="NCBI Taxonomy" id="155126"/>
    <lineage>
        <taxon>Eukaryota</taxon>
        <taxon>Fungi</taxon>
        <taxon>Dikarya</taxon>
        <taxon>Basidiomycota</taxon>
        <taxon>Ustilaginomycotina</taxon>
        <taxon>Exobasidiomycetes</taxon>
        <taxon>Tilletiales</taxon>
        <taxon>Tilletiaceae</taxon>
        <taxon>Tilletia</taxon>
    </lineage>
</organism>
<accession>A0AAN6GCU2</accession>